<dbReference type="PANTHER" id="PTHR28065">
    <property type="entry name" value="FREQUENIN"/>
    <property type="match status" value="1"/>
</dbReference>
<feature type="compositionally biased region" description="Low complexity" evidence="1">
    <location>
        <begin position="169"/>
        <end position="186"/>
    </location>
</feature>
<accession>A0AAD4CC55</accession>
<feature type="compositionally biased region" description="Polar residues" evidence="1">
    <location>
        <begin position="80"/>
        <end position="89"/>
    </location>
</feature>
<feature type="compositionally biased region" description="Basic and acidic residues" evidence="1">
    <location>
        <begin position="218"/>
        <end position="236"/>
    </location>
</feature>
<dbReference type="InterPro" id="IPR025124">
    <property type="entry name" value="Gag1-like_clamp"/>
</dbReference>
<keyword evidence="4" id="KW-1185">Reference proteome</keyword>
<organism evidence="3 4">
    <name type="scientific">Aspergillus nanangensis</name>
    <dbReference type="NCBI Taxonomy" id="2582783"/>
    <lineage>
        <taxon>Eukaryota</taxon>
        <taxon>Fungi</taxon>
        <taxon>Dikarya</taxon>
        <taxon>Ascomycota</taxon>
        <taxon>Pezizomycotina</taxon>
        <taxon>Eurotiomycetes</taxon>
        <taxon>Eurotiomycetidae</taxon>
        <taxon>Eurotiales</taxon>
        <taxon>Aspergillaceae</taxon>
        <taxon>Aspergillus</taxon>
        <taxon>Aspergillus subgen. Circumdati</taxon>
    </lineage>
</organism>
<feature type="compositionally biased region" description="Polar residues" evidence="1">
    <location>
        <begin position="152"/>
        <end position="168"/>
    </location>
</feature>
<reference evidence="3" key="1">
    <citation type="journal article" date="2019" name="Beilstein J. Org. Chem.">
        <title>Nanangenines: drimane sesquiterpenoids as the dominant metabolite cohort of a novel Australian fungus, Aspergillus nanangensis.</title>
        <authorList>
            <person name="Lacey H.J."/>
            <person name="Gilchrist C.L.M."/>
            <person name="Crombie A."/>
            <person name="Kalaitzis J.A."/>
            <person name="Vuong D."/>
            <person name="Rutledge P.J."/>
            <person name="Turner P."/>
            <person name="Pitt J.I."/>
            <person name="Lacey E."/>
            <person name="Chooi Y.H."/>
            <person name="Piggott A.M."/>
        </authorList>
    </citation>
    <scope>NUCLEOTIDE SEQUENCE</scope>
    <source>
        <strain evidence="3">MST-FP2251</strain>
    </source>
</reference>
<name>A0AAD4CC55_ASPNN</name>
<dbReference type="AlphaFoldDB" id="A0AAD4CC55"/>
<dbReference type="InterPro" id="IPR053274">
    <property type="entry name" value="Fluconazole_resistance"/>
</dbReference>
<evidence type="ECO:0000313" key="3">
    <source>
        <dbReference type="EMBL" id="KAF9883567.1"/>
    </source>
</evidence>
<evidence type="ECO:0000256" key="1">
    <source>
        <dbReference type="SAM" id="MobiDB-lite"/>
    </source>
</evidence>
<dbReference type="Pfam" id="PF13259">
    <property type="entry name" value="clamp_Gag1-like"/>
    <property type="match status" value="1"/>
</dbReference>
<evidence type="ECO:0000313" key="4">
    <source>
        <dbReference type="Proteomes" id="UP001194746"/>
    </source>
</evidence>
<dbReference type="EMBL" id="VCAU01000158">
    <property type="protein sequence ID" value="KAF9883567.1"/>
    <property type="molecule type" value="Genomic_DNA"/>
</dbReference>
<dbReference type="Proteomes" id="UP001194746">
    <property type="component" value="Unassembled WGS sequence"/>
</dbReference>
<feature type="region of interest" description="Disordered" evidence="1">
    <location>
        <begin position="57"/>
        <end position="253"/>
    </location>
</feature>
<feature type="compositionally biased region" description="Basic and acidic residues" evidence="1">
    <location>
        <begin position="106"/>
        <end position="144"/>
    </location>
</feature>
<feature type="region of interest" description="Disordered" evidence="1">
    <location>
        <begin position="367"/>
        <end position="442"/>
    </location>
</feature>
<gene>
    <name evidence="3" type="ORF">FE257_003166</name>
</gene>
<sequence length="442" mass="48152">MSTEARDAAIRDTKRYVREIIRNDWDFEPSTDAGLPARCSPLNPVHEVKEWRLRAYDSSGSELEPQASPSAIGSRDPTGYDSSEPSSPVLSPIGGRTERRRKRRRQMEEEMRWNEGLRTWVERRDAWSGARTRLDHRREEEGRSSDGVIATGATTSASGLESDSQDTFSGSTSSRPLSSRSQESPPTMTNDLATKAEGCLNIAENEDRDLSPEQQSQLDRDGEDHSADQEAKRKASTETAITEPDPSHKMNTPMAVNTPTPAPATVAATAMASSIHHNQSCASDDPLIPVVPSFISDANPIRASITPSMYPSIYSKVVIQGLTPTVPINLADLTKAMVQGWKSDGQWPPKPTNIVLADDATVPRVNHAADRAADKPSSPESKRRSGVASAVRKVLNFSAFHPHPFHRRSSTSHNNEHHEGQAAEGTSSVAAGSAKAAHTENR</sequence>
<protein>
    <recommendedName>
        <fullName evidence="2">Gag1-like clamp domain-containing protein</fullName>
    </recommendedName>
</protein>
<feature type="domain" description="Gag1-like clamp" evidence="2">
    <location>
        <begin position="95"/>
        <end position="348"/>
    </location>
</feature>
<proteinExistence type="predicted"/>
<evidence type="ECO:0000259" key="2">
    <source>
        <dbReference type="Pfam" id="PF13259"/>
    </source>
</evidence>
<dbReference type="PANTHER" id="PTHR28065:SF1">
    <property type="entry name" value="DUF4050 DOMAIN-CONTAINING PROTEIN"/>
    <property type="match status" value="1"/>
</dbReference>
<comment type="caution">
    <text evidence="3">The sequence shown here is derived from an EMBL/GenBank/DDBJ whole genome shotgun (WGS) entry which is preliminary data.</text>
</comment>
<reference evidence="3" key="2">
    <citation type="submission" date="2020-02" db="EMBL/GenBank/DDBJ databases">
        <authorList>
            <person name="Gilchrist C.L.M."/>
            <person name="Chooi Y.-H."/>
        </authorList>
    </citation>
    <scope>NUCLEOTIDE SEQUENCE</scope>
    <source>
        <strain evidence="3">MST-FP2251</strain>
    </source>
</reference>